<dbReference type="PROSITE" id="PS50181">
    <property type="entry name" value="FBOX"/>
    <property type="match status" value="1"/>
</dbReference>
<dbReference type="EMBL" id="JAPVEA010000007">
    <property type="protein sequence ID" value="KAJ5444451.1"/>
    <property type="molecule type" value="Genomic_DNA"/>
</dbReference>
<proteinExistence type="predicted"/>
<dbReference type="InterPro" id="IPR036047">
    <property type="entry name" value="F-box-like_dom_sf"/>
</dbReference>
<name>A0AAD6C2N4_9EURO</name>
<protein>
    <recommendedName>
        <fullName evidence="1">F-box domain-containing protein</fullName>
    </recommendedName>
</protein>
<gene>
    <name evidence="2" type="ORF">N7458_008323</name>
</gene>
<dbReference type="AlphaFoldDB" id="A0AAD6C2N4"/>
<dbReference type="GeneID" id="81601948"/>
<evidence type="ECO:0000259" key="1">
    <source>
        <dbReference type="PROSITE" id="PS50181"/>
    </source>
</evidence>
<feature type="domain" description="F-box" evidence="1">
    <location>
        <begin position="12"/>
        <end position="62"/>
    </location>
</feature>
<dbReference type="InterPro" id="IPR001810">
    <property type="entry name" value="F-box_dom"/>
</dbReference>
<accession>A0AAD6C2N4</accession>
<dbReference type="Pfam" id="PF00646">
    <property type="entry name" value="F-box"/>
    <property type="match status" value="1"/>
</dbReference>
<evidence type="ECO:0000313" key="2">
    <source>
        <dbReference type="EMBL" id="KAJ5444451.1"/>
    </source>
</evidence>
<keyword evidence="3" id="KW-1185">Reference proteome</keyword>
<organism evidence="2 3">
    <name type="scientific">Penicillium daleae</name>
    <dbReference type="NCBI Taxonomy" id="63821"/>
    <lineage>
        <taxon>Eukaryota</taxon>
        <taxon>Fungi</taxon>
        <taxon>Dikarya</taxon>
        <taxon>Ascomycota</taxon>
        <taxon>Pezizomycotina</taxon>
        <taxon>Eurotiomycetes</taxon>
        <taxon>Eurotiomycetidae</taxon>
        <taxon>Eurotiales</taxon>
        <taxon>Aspergillaceae</taxon>
        <taxon>Penicillium</taxon>
    </lineage>
</organism>
<sequence length="511" mass="59364">MTASYYGDQDTCRDLAFLPRDLFWLILELLEPKDLVRCRLVSRAWNQAFRNPDNLLPLFKKHFFWTQEFKDLQPGSSTYDGTSDLPDSIRHAFDEVVARYDHLERGKPRSVQRHRLCGDLGSSWERQWFPVQPWEAHGSQYLGNVDRQFEEAMWSYEDGLVVFPRAEHQYLVLLDLSSDRQFMVPFIIQGKVIRRVRLQKRVLVVEWAEPKAFHWLNESDGVHRHFASSFDVSPKVDDDGGWDIIPRNEWKIMFLGHPLSERDRFFSAHSKTHYVIYIWQPNRSLYTADDDAPIESLFVWDISKQSDYRPSLDPTGAQKGPEVDQAPSIVARFGYQDLEFFNVRQRGFPCIQQLEVTDDGQAVYIIENARIFPADEEPEAFGVPQTIVTGIPVNGIGPSVRISPRFILTAYRSNDSFQQMPLFEGWDMVDTWNSIIAQVTDPLSGVIFRLHFADIETSEDLDSIYLTIETEKTLVSKEAIDLDGRAKLCGCEKYIIGETRNRELVIYRFDR</sequence>
<reference evidence="2" key="2">
    <citation type="journal article" date="2023" name="IMA Fungus">
        <title>Comparative genomic study of the Penicillium genus elucidates a diverse pangenome and 15 lateral gene transfer events.</title>
        <authorList>
            <person name="Petersen C."/>
            <person name="Sorensen T."/>
            <person name="Nielsen M.R."/>
            <person name="Sondergaard T.E."/>
            <person name="Sorensen J.L."/>
            <person name="Fitzpatrick D.A."/>
            <person name="Frisvad J.C."/>
            <person name="Nielsen K.L."/>
        </authorList>
    </citation>
    <scope>NUCLEOTIDE SEQUENCE</scope>
    <source>
        <strain evidence="2">IBT 16125</strain>
    </source>
</reference>
<dbReference type="Proteomes" id="UP001213681">
    <property type="component" value="Unassembled WGS sequence"/>
</dbReference>
<reference evidence="2" key="1">
    <citation type="submission" date="2022-12" db="EMBL/GenBank/DDBJ databases">
        <authorList>
            <person name="Petersen C."/>
        </authorList>
    </citation>
    <scope>NUCLEOTIDE SEQUENCE</scope>
    <source>
        <strain evidence="2">IBT 16125</strain>
    </source>
</reference>
<comment type="caution">
    <text evidence="2">The sequence shown here is derived from an EMBL/GenBank/DDBJ whole genome shotgun (WGS) entry which is preliminary data.</text>
</comment>
<dbReference type="Gene3D" id="1.20.1280.50">
    <property type="match status" value="1"/>
</dbReference>
<dbReference type="CDD" id="cd09917">
    <property type="entry name" value="F-box_SF"/>
    <property type="match status" value="1"/>
</dbReference>
<dbReference type="SUPFAM" id="SSF81383">
    <property type="entry name" value="F-box domain"/>
    <property type="match status" value="1"/>
</dbReference>
<evidence type="ECO:0000313" key="3">
    <source>
        <dbReference type="Proteomes" id="UP001213681"/>
    </source>
</evidence>
<dbReference type="SMART" id="SM00256">
    <property type="entry name" value="FBOX"/>
    <property type="match status" value="1"/>
</dbReference>
<dbReference type="RefSeq" id="XP_056764531.1">
    <property type="nucleotide sequence ID" value="XM_056911705.1"/>
</dbReference>